<proteinExistence type="inferred from homology"/>
<dbReference type="Pfam" id="PF01327">
    <property type="entry name" value="Pep_deformylase"/>
    <property type="match status" value="1"/>
</dbReference>
<dbReference type="SUPFAM" id="SSF56420">
    <property type="entry name" value="Peptide deformylase"/>
    <property type="match status" value="1"/>
</dbReference>
<dbReference type="HAMAP" id="MF_00163">
    <property type="entry name" value="Pep_deformylase"/>
    <property type="match status" value="1"/>
</dbReference>
<evidence type="ECO:0000256" key="6">
    <source>
        <dbReference type="HAMAP-Rule" id="MF_00163"/>
    </source>
</evidence>
<dbReference type="NCBIfam" id="NF001159">
    <property type="entry name" value="PRK00150.1-3"/>
    <property type="match status" value="1"/>
</dbReference>
<feature type="active site" evidence="6">
    <location>
        <position position="150"/>
    </location>
</feature>
<dbReference type="Gene3D" id="3.90.45.10">
    <property type="entry name" value="Peptide deformylase"/>
    <property type="match status" value="1"/>
</dbReference>
<dbReference type="PRINTS" id="PR01576">
    <property type="entry name" value="PDEFORMYLASE"/>
</dbReference>
<feature type="binding site" evidence="6">
    <location>
        <position position="149"/>
    </location>
    <ligand>
        <name>Fe cation</name>
        <dbReference type="ChEBI" id="CHEBI:24875"/>
    </ligand>
</feature>
<evidence type="ECO:0000256" key="4">
    <source>
        <dbReference type="ARBA" id="ARBA00022917"/>
    </source>
</evidence>
<comment type="catalytic activity">
    <reaction evidence="6">
        <text>N-terminal N-formyl-L-methionyl-[peptide] + H2O = N-terminal L-methionyl-[peptide] + formate</text>
        <dbReference type="Rhea" id="RHEA:24420"/>
        <dbReference type="Rhea" id="RHEA-COMP:10639"/>
        <dbReference type="Rhea" id="RHEA-COMP:10640"/>
        <dbReference type="ChEBI" id="CHEBI:15377"/>
        <dbReference type="ChEBI" id="CHEBI:15740"/>
        <dbReference type="ChEBI" id="CHEBI:49298"/>
        <dbReference type="ChEBI" id="CHEBI:64731"/>
        <dbReference type="EC" id="3.5.1.88"/>
    </reaction>
</comment>
<accession>A0ABX0SHI7</accession>
<dbReference type="GO" id="GO:0042586">
    <property type="term" value="F:peptide deformylase activity"/>
    <property type="evidence" value="ECO:0007669"/>
    <property type="project" value="UniProtKB-EC"/>
</dbReference>
<dbReference type="Proteomes" id="UP000749311">
    <property type="component" value="Unassembled WGS sequence"/>
</dbReference>
<dbReference type="PIRSF" id="PIRSF004749">
    <property type="entry name" value="Pep_def"/>
    <property type="match status" value="1"/>
</dbReference>
<gene>
    <name evidence="6" type="primary">def</name>
    <name evidence="7" type="ORF">FB473_002090</name>
</gene>
<name>A0ABX0SHI7_9ACTN</name>
<keyword evidence="2 6" id="KW-0479">Metal-binding</keyword>
<evidence type="ECO:0000256" key="3">
    <source>
        <dbReference type="ARBA" id="ARBA00022801"/>
    </source>
</evidence>
<comment type="similarity">
    <text evidence="1 6">Belongs to the polypeptide deformylase family.</text>
</comment>
<feature type="binding site" evidence="6">
    <location>
        <position position="153"/>
    </location>
    <ligand>
        <name>Fe cation</name>
        <dbReference type="ChEBI" id="CHEBI:24875"/>
    </ligand>
</feature>
<evidence type="ECO:0000256" key="1">
    <source>
        <dbReference type="ARBA" id="ARBA00010759"/>
    </source>
</evidence>
<comment type="function">
    <text evidence="6">Removes the formyl group from the N-terminal Met of newly synthesized proteins. Requires at least a dipeptide for an efficient rate of reaction. N-terminal L-methionine is a prerequisite for activity but the enzyme has broad specificity at other positions.</text>
</comment>
<dbReference type="EMBL" id="JAAMOZ010000001">
    <property type="protein sequence ID" value="NIH57445.1"/>
    <property type="molecule type" value="Genomic_DNA"/>
</dbReference>
<keyword evidence="8" id="KW-1185">Reference proteome</keyword>
<dbReference type="NCBIfam" id="TIGR00079">
    <property type="entry name" value="pept_deformyl"/>
    <property type="match status" value="1"/>
</dbReference>
<evidence type="ECO:0000256" key="2">
    <source>
        <dbReference type="ARBA" id="ARBA00022723"/>
    </source>
</evidence>
<sequence length="195" mass="21804">MPTPREWAERGTIRRITRWDETVMRTPTRPVTEFGDDLQSLVADMFATMEAADGVGLAAPQIGIDLAIFVYHCPDADNHLRHGVVCNPVVTLPEGKDRRLDATEEGCLSWPGAYQPLARPDHAVCEGADEHGEPVRIEATGLLARCVQHETDHLHGTVFGDRLSNRSRRLLDKQKEQQAHLYPENWPVNPKGKSL</sequence>
<dbReference type="RefSeq" id="WP_167167154.1">
    <property type="nucleotide sequence ID" value="NZ_BAAAOO010000016.1"/>
</dbReference>
<organism evidence="7 8">
    <name type="scientific">Brooklawnia cerclae</name>
    <dbReference type="NCBI Taxonomy" id="349934"/>
    <lineage>
        <taxon>Bacteria</taxon>
        <taxon>Bacillati</taxon>
        <taxon>Actinomycetota</taxon>
        <taxon>Actinomycetes</taxon>
        <taxon>Propionibacteriales</taxon>
        <taxon>Propionibacteriaceae</taxon>
        <taxon>Brooklawnia</taxon>
    </lineage>
</organism>
<feature type="binding site" evidence="6">
    <location>
        <position position="107"/>
    </location>
    <ligand>
        <name>Fe cation</name>
        <dbReference type="ChEBI" id="CHEBI:24875"/>
    </ligand>
</feature>
<comment type="caution">
    <text evidence="7">The sequence shown here is derived from an EMBL/GenBank/DDBJ whole genome shotgun (WGS) entry which is preliminary data.</text>
</comment>
<evidence type="ECO:0000313" key="8">
    <source>
        <dbReference type="Proteomes" id="UP000749311"/>
    </source>
</evidence>
<dbReference type="InterPro" id="IPR036821">
    <property type="entry name" value="Peptide_deformylase_sf"/>
</dbReference>
<dbReference type="CDD" id="cd00487">
    <property type="entry name" value="Pep_deformylase"/>
    <property type="match status" value="1"/>
</dbReference>
<comment type="cofactor">
    <cofactor evidence="6">
        <name>Fe(2+)</name>
        <dbReference type="ChEBI" id="CHEBI:29033"/>
    </cofactor>
    <text evidence="6">Binds 1 Fe(2+) ion.</text>
</comment>
<keyword evidence="3 6" id="KW-0378">Hydrolase</keyword>
<dbReference type="PANTHER" id="PTHR10458:SF2">
    <property type="entry name" value="PEPTIDE DEFORMYLASE, MITOCHONDRIAL"/>
    <property type="match status" value="1"/>
</dbReference>
<reference evidence="7 8" key="1">
    <citation type="submission" date="2020-02" db="EMBL/GenBank/DDBJ databases">
        <title>Sequencing the genomes of 1000 actinobacteria strains.</title>
        <authorList>
            <person name="Klenk H.-P."/>
        </authorList>
    </citation>
    <scope>NUCLEOTIDE SEQUENCE [LARGE SCALE GENOMIC DNA]</scope>
    <source>
        <strain evidence="7 8">DSM 19609</strain>
    </source>
</reference>
<keyword evidence="4 6" id="KW-0648">Protein biosynthesis</keyword>
<keyword evidence="5 6" id="KW-0408">Iron</keyword>
<evidence type="ECO:0000256" key="5">
    <source>
        <dbReference type="ARBA" id="ARBA00023004"/>
    </source>
</evidence>
<dbReference type="EC" id="3.5.1.88" evidence="6"/>
<dbReference type="PANTHER" id="PTHR10458">
    <property type="entry name" value="PEPTIDE DEFORMYLASE"/>
    <property type="match status" value="1"/>
</dbReference>
<protein>
    <recommendedName>
        <fullName evidence="6">Peptide deformylase</fullName>
        <shortName evidence="6">PDF</shortName>
        <ecNumber evidence="6">3.5.1.88</ecNumber>
    </recommendedName>
    <alternativeName>
        <fullName evidence="6">Polypeptide deformylase</fullName>
    </alternativeName>
</protein>
<dbReference type="InterPro" id="IPR023635">
    <property type="entry name" value="Peptide_deformylase"/>
</dbReference>
<evidence type="ECO:0000313" key="7">
    <source>
        <dbReference type="EMBL" id="NIH57445.1"/>
    </source>
</evidence>